<dbReference type="PRINTS" id="PR00503">
    <property type="entry name" value="BROMODOMAIN"/>
</dbReference>
<evidence type="ECO:0000256" key="2">
    <source>
        <dbReference type="ARBA" id="ARBA00022723"/>
    </source>
</evidence>
<dbReference type="InterPro" id="IPR036427">
    <property type="entry name" value="Bromodomain-like_sf"/>
</dbReference>
<dbReference type="PROSITE" id="PS50089">
    <property type="entry name" value="ZF_RING_2"/>
    <property type="match status" value="1"/>
</dbReference>
<keyword evidence="3 10" id="KW-0863">Zinc-finger</keyword>
<dbReference type="Gene3D" id="3.30.40.10">
    <property type="entry name" value="Zinc/RING finger domain, C3HC4 (zinc finger)"/>
    <property type="match status" value="3"/>
</dbReference>
<feature type="coiled-coil region" evidence="11">
    <location>
        <begin position="1727"/>
        <end position="1756"/>
    </location>
</feature>
<dbReference type="PROSITE" id="PS00633">
    <property type="entry name" value="BROMODOMAIN_1"/>
    <property type="match status" value="1"/>
</dbReference>
<feature type="compositionally biased region" description="Basic and acidic residues" evidence="12">
    <location>
        <begin position="1816"/>
        <end position="1827"/>
    </location>
</feature>
<feature type="compositionally biased region" description="Low complexity" evidence="12">
    <location>
        <begin position="1969"/>
        <end position="1982"/>
    </location>
</feature>
<gene>
    <name evidence="17" type="ORF">RDWZM_006697</name>
</gene>
<dbReference type="SUPFAM" id="SSF57903">
    <property type="entry name" value="FYVE/PHD zinc finger"/>
    <property type="match status" value="3"/>
</dbReference>
<proteinExistence type="predicted"/>
<dbReference type="Gene3D" id="1.20.920.10">
    <property type="entry name" value="Bromodomain-like"/>
    <property type="match status" value="1"/>
</dbReference>
<dbReference type="InterPro" id="IPR001841">
    <property type="entry name" value="Znf_RING"/>
</dbReference>
<comment type="caution">
    <text evidence="17">The sequence shown here is derived from an EMBL/GenBank/DDBJ whole genome shotgun (WGS) entry which is preliminary data.</text>
</comment>
<keyword evidence="7" id="KW-0804">Transcription</keyword>
<keyword evidence="18" id="KW-1185">Reference proteome</keyword>
<feature type="compositionally biased region" description="Basic residues" evidence="12">
    <location>
        <begin position="80"/>
        <end position="91"/>
    </location>
</feature>
<dbReference type="InterPro" id="IPR001487">
    <property type="entry name" value="Bromodomain"/>
</dbReference>
<dbReference type="Proteomes" id="UP001142055">
    <property type="component" value="Chromosome 2"/>
</dbReference>
<dbReference type="SMART" id="SM00297">
    <property type="entry name" value="BROMO"/>
    <property type="match status" value="1"/>
</dbReference>
<reference evidence="17" key="1">
    <citation type="submission" date="2022-12" db="EMBL/GenBank/DDBJ databases">
        <title>Genome assemblies of Blomia tropicalis.</title>
        <authorList>
            <person name="Cui Y."/>
        </authorList>
    </citation>
    <scope>NUCLEOTIDE SEQUENCE</scope>
    <source>
        <tissue evidence="17">Adult mites</tissue>
    </source>
</reference>
<keyword evidence="8" id="KW-0539">Nucleus</keyword>
<name>A0A9Q0RNU5_BLOTA</name>
<dbReference type="GO" id="GO:0016589">
    <property type="term" value="C:NURF complex"/>
    <property type="evidence" value="ECO:0007669"/>
    <property type="project" value="InterPro"/>
</dbReference>
<dbReference type="InterPro" id="IPR038028">
    <property type="entry name" value="BPTF"/>
</dbReference>
<dbReference type="CDD" id="cd15560">
    <property type="entry name" value="PHD2_3_BPTF"/>
    <property type="match status" value="1"/>
</dbReference>
<feature type="compositionally biased region" description="Polar residues" evidence="12">
    <location>
        <begin position="29"/>
        <end position="38"/>
    </location>
</feature>
<protein>
    <submittedName>
        <fullName evidence="17">Uncharacterized protein</fullName>
    </submittedName>
</protein>
<dbReference type="GO" id="GO:0008270">
    <property type="term" value="F:zinc ion binding"/>
    <property type="evidence" value="ECO:0007669"/>
    <property type="project" value="UniProtKB-KW"/>
</dbReference>
<keyword evidence="4" id="KW-0862">Zinc</keyword>
<dbReference type="InterPro" id="IPR001965">
    <property type="entry name" value="Znf_PHD"/>
</dbReference>
<accession>A0A9Q0RNU5</accession>
<evidence type="ECO:0000256" key="3">
    <source>
        <dbReference type="ARBA" id="ARBA00022771"/>
    </source>
</evidence>
<feature type="coiled-coil region" evidence="11">
    <location>
        <begin position="1193"/>
        <end position="1228"/>
    </location>
</feature>
<evidence type="ECO:0000256" key="12">
    <source>
        <dbReference type="SAM" id="MobiDB-lite"/>
    </source>
</evidence>
<evidence type="ECO:0000256" key="6">
    <source>
        <dbReference type="ARBA" id="ARBA00023117"/>
    </source>
</evidence>
<dbReference type="Pfam" id="PF15613">
    <property type="entry name" value="WSD"/>
    <property type="match status" value="1"/>
</dbReference>
<sequence>MRGTRSRGKRGRPPKANNNSNETKFLYSSKFNRTSPVNDNIDDEDEGSNESSLSANNTSKYQTRASRKPSYRIGITIERKRTRSSTSSKKRKGDDSEEDYYMDDDDEPILSDDGLNDEEAETDVDNDDNEIEVEDDLDDLEEDLEDDTNNNKKVLRPNREVAPLFFDNDSEIPELILPSSSEDLLIEGSELMQALSVYEILRHFQSTLRLTPFRFEDFCISLLIDEQTFLLSEIHIQLLKALIREDDLVGTQHGPQDLRDSINIYLYLCDHLTWPEVMRIYLSSDLKKNSEIIKNLLSASYPFSSIQNKLKLLEYLCEEFLNCQSLREVLNNEGIIKHEDNCRICYKPGDVICCDTCSAVFHLNCLDPPLKVVPNEEWNCPICKLNSINGVTDCMSEYEKSGYLSRQEPIGWDRHGRKYWFLSRRLIVEDNKSNNKVSYYSSRLQFDELLASLDEEIYEKDLCQVLNEMKEDIYRQMNITEKLTKTAKGSRKSYLEVINEELFIKQSAKLKLENGVDEKSVDGDNTIKDEKYAELEAKLAIDDDDLRAGGIGGGGVQTRLKTGSLQLKTTLIDPLKNRVNQYNVICSYREEDTVIMIQEGTKTLTRVPRKALPVDFYQTNLFKLGMEGHYRQYQNIYSNNPYALNKFQQSDDRDKKRQLSHKFSLTQLSELKWGTYNHINTPLPTTTIHGTKSLLINILRQALLYLELQITQTFMHPNWHIHRINWITAVGRSSEPKEFSLALAILESSMKPVLFNSTWHDNLGFTILQRSTQLERDELKKKDKKEKRDLNDTSAVSIGIDSEANSRFYGAGGSGIKLVFGKLKHQIWKQKGEEYRLSGVGGWNWFSSTRLKYNFKKKPISKMEIDLSSTAGELIDISHSFQNNDLPRQKFDDNLYDTSTLDSLLKKRTEMFDFQRKHSQSNSTTQKKEFSLKQLKCYSASCDSSSTCYSSLCCSITCDKTKESEEMDYGSTLEHVDLHEVRTRNGVKELEKRTIPFNSRRHLPQSNRFSSGNFRSIFILTPPEMRRLGRLGGLREVQGFSYNCKINNSVWPYGMTPRPVFRMMWLLRTNYMNNIHSVALQLRVFWASIRWDDLAMKPPVSGTNTITTENEVQTIEILKRRDLPPTGLRSEYLIRKIIVPIDLPVRQREVSTPNRSGLRERRRPDSPQVKGPRMNEIWVNEEDLELWEIRQFAEKAEKQLLAAKQRAAQDEKQRQLELRKKNEEQRKLDTPNKLVNGFMNPAKAINSRMTQILHNQSPSTQKLIHTPLSVNAITNSPNITAFATIRTSNGTYKIPVQNKQAVQQLILRPNNQIITTVPAGSTQSTINIGSSPTIINRPGGGTATYIVRSPGMATNRPIIISNSSLNGPIVRPINNIQTNFKQSIPLISTTTGQKINTSTVNAILTSTTAKNIPISQVVTSTTTSTTNQQLQTSTATPPKNFQCVQVKLNDGRTTLLPLTSLAGGQNSNFQITVAPNANNQQLRILKSVSSDKNSPIKTDGAATTIQNKPILVPATSIISTNNGYILSNMNNTKVLLQQVPMTTSSTSTISTPLSNNQIVSIVSKPTVIEQPKVIIESVKKPIDNNNKLPPSKVANEEKEFVLTHEMTQEIIRKALMDSNLQPDVSQKLMAYQRHHQEQLDYSSPFVNHSRSPIKEQYNQHSNHTSTPISSLSNSRSSRTQRFTRGKYDSSEYIMDPPKLERSTDRNSYRSDEDEVTRSCRTLVRFLVDKIEKEEKRAKHREKLEEQRLKRIALQKQRYRQNHIEMLRRSIIRRKSKFNNSIKKIVEDDIRKKLNKRTVNKVAVTQVNEAQTTNKRKFVEEETSKAKSESPINSTTQAERSKSKRLRLSQSNAMNNKSNETSHGRGSHRKSNISPKGNKSEPSDKEIYCFCMKPYDKRLMVGCDYCPNWYHPLCVNMVDDVSKIDENICPQCDPSKSKSFNQTSTFKGKTPSIIVDDKRKVTIINKGANRRTSTPSTSRTVPSKRTKSEDIQMDNNNDESNKSLYCICRKPYDNAQFYIYCDQCEDWFHGRCVGITSAEADNIADYTCPKCEGDNSTTIKNIKDLNEADYISLSQLLKSIQMHKSAWPFLKPVDKRQVPDYYVIIKEPVDLKKIETRLHGRTYKKLAEFIYDMQKMFDNCRVYNAQQSQYYQCAETLEGFFVSKIRLFRENSKNNH</sequence>
<dbReference type="PROSITE" id="PS50827">
    <property type="entry name" value="DDT"/>
    <property type="match status" value="1"/>
</dbReference>
<dbReference type="SMART" id="SM00571">
    <property type="entry name" value="DDT"/>
    <property type="match status" value="1"/>
</dbReference>
<dbReference type="GO" id="GO:0000978">
    <property type="term" value="F:RNA polymerase II cis-regulatory region sequence-specific DNA binding"/>
    <property type="evidence" value="ECO:0007669"/>
    <property type="project" value="TreeGrafter"/>
</dbReference>
<feature type="region of interest" description="Disordered" evidence="12">
    <location>
        <begin position="1814"/>
        <end position="1882"/>
    </location>
</feature>
<dbReference type="InterPro" id="IPR019787">
    <property type="entry name" value="Znf_PHD-finger"/>
</dbReference>
<keyword evidence="6 9" id="KW-0103">Bromodomain</keyword>
<evidence type="ECO:0000259" key="16">
    <source>
        <dbReference type="PROSITE" id="PS50827"/>
    </source>
</evidence>
<dbReference type="SMART" id="SM00249">
    <property type="entry name" value="PHD"/>
    <property type="match status" value="3"/>
</dbReference>
<dbReference type="InterPro" id="IPR013083">
    <property type="entry name" value="Znf_RING/FYVE/PHD"/>
</dbReference>
<feature type="compositionally biased region" description="Acidic residues" evidence="12">
    <location>
        <begin position="95"/>
        <end position="132"/>
    </location>
</feature>
<dbReference type="Pfam" id="PF00628">
    <property type="entry name" value="PHD"/>
    <property type="match status" value="3"/>
</dbReference>
<evidence type="ECO:0000259" key="13">
    <source>
        <dbReference type="PROSITE" id="PS50014"/>
    </source>
</evidence>
<evidence type="ECO:0000259" key="15">
    <source>
        <dbReference type="PROSITE" id="PS50089"/>
    </source>
</evidence>
<evidence type="ECO:0000256" key="1">
    <source>
        <dbReference type="ARBA" id="ARBA00004123"/>
    </source>
</evidence>
<feature type="domain" description="Bromo" evidence="13">
    <location>
        <begin position="2080"/>
        <end position="2150"/>
    </location>
</feature>
<dbReference type="Pfam" id="PF02791">
    <property type="entry name" value="DDT"/>
    <property type="match status" value="1"/>
</dbReference>
<evidence type="ECO:0000256" key="8">
    <source>
        <dbReference type="ARBA" id="ARBA00023242"/>
    </source>
</evidence>
<feature type="compositionally biased region" description="Low complexity" evidence="12">
    <location>
        <begin position="1664"/>
        <end position="1680"/>
    </location>
</feature>
<dbReference type="OMA" id="PEQYTNV"/>
<dbReference type="PROSITE" id="PS50016">
    <property type="entry name" value="ZF_PHD_2"/>
    <property type="match status" value="2"/>
</dbReference>
<evidence type="ECO:0000313" key="17">
    <source>
        <dbReference type="EMBL" id="KAJ6220885.1"/>
    </source>
</evidence>
<dbReference type="SUPFAM" id="SSF47370">
    <property type="entry name" value="Bromodomain"/>
    <property type="match status" value="1"/>
</dbReference>
<feature type="domain" description="RING-type" evidence="15">
    <location>
        <begin position="342"/>
        <end position="384"/>
    </location>
</feature>
<feature type="domain" description="PHD-type" evidence="14">
    <location>
        <begin position="339"/>
        <end position="386"/>
    </location>
</feature>
<feature type="compositionally biased region" description="Basic residues" evidence="12">
    <location>
        <begin position="1"/>
        <end position="13"/>
    </location>
</feature>
<dbReference type="GO" id="GO:0006357">
    <property type="term" value="P:regulation of transcription by RNA polymerase II"/>
    <property type="evidence" value="ECO:0007669"/>
    <property type="project" value="InterPro"/>
</dbReference>
<keyword evidence="2" id="KW-0479">Metal-binding</keyword>
<dbReference type="InterPro" id="IPR018359">
    <property type="entry name" value="Bromodomain_CS"/>
</dbReference>
<feature type="region of interest" description="Disordered" evidence="12">
    <location>
        <begin position="1149"/>
        <end position="1172"/>
    </location>
</feature>
<feature type="region of interest" description="Disordered" evidence="12">
    <location>
        <begin position="1"/>
        <end position="132"/>
    </location>
</feature>
<feature type="region of interest" description="Disordered" evidence="12">
    <location>
        <begin position="1656"/>
        <end position="1712"/>
    </location>
</feature>
<feature type="domain" description="DDT" evidence="16">
    <location>
        <begin position="188"/>
        <end position="248"/>
    </location>
</feature>
<evidence type="ECO:0000313" key="18">
    <source>
        <dbReference type="Proteomes" id="UP001142055"/>
    </source>
</evidence>
<keyword evidence="5" id="KW-0805">Transcription regulation</keyword>
<evidence type="ECO:0000259" key="14">
    <source>
        <dbReference type="PROSITE" id="PS50016"/>
    </source>
</evidence>
<dbReference type="InterPro" id="IPR011011">
    <property type="entry name" value="Znf_FYVE_PHD"/>
</dbReference>
<dbReference type="PANTHER" id="PTHR45975">
    <property type="entry name" value="NUCLEOSOME-REMODELING FACTOR SUBUNIT BPTF"/>
    <property type="match status" value="1"/>
</dbReference>
<feature type="domain" description="PHD-type" evidence="14">
    <location>
        <begin position="2002"/>
        <end position="2053"/>
    </location>
</feature>
<dbReference type="InterPro" id="IPR028941">
    <property type="entry name" value="WHIM2_dom"/>
</dbReference>
<dbReference type="InterPro" id="IPR018501">
    <property type="entry name" value="DDT_dom"/>
</dbReference>
<feature type="compositionally biased region" description="Polar residues" evidence="12">
    <location>
        <begin position="49"/>
        <end position="64"/>
    </location>
</feature>
<organism evidence="17 18">
    <name type="scientific">Blomia tropicalis</name>
    <name type="common">Mite</name>
    <dbReference type="NCBI Taxonomy" id="40697"/>
    <lineage>
        <taxon>Eukaryota</taxon>
        <taxon>Metazoa</taxon>
        <taxon>Ecdysozoa</taxon>
        <taxon>Arthropoda</taxon>
        <taxon>Chelicerata</taxon>
        <taxon>Arachnida</taxon>
        <taxon>Acari</taxon>
        <taxon>Acariformes</taxon>
        <taxon>Sarcoptiformes</taxon>
        <taxon>Astigmata</taxon>
        <taxon>Glycyphagoidea</taxon>
        <taxon>Echimyopodidae</taxon>
        <taxon>Blomia</taxon>
    </lineage>
</organism>
<comment type="subcellular location">
    <subcellularLocation>
        <location evidence="1">Nucleus</location>
    </subcellularLocation>
</comment>
<dbReference type="CDD" id="cd15559">
    <property type="entry name" value="PHD1_BPTF"/>
    <property type="match status" value="1"/>
</dbReference>
<feature type="compositionally biased region" description="Basic and acidic residues" evidence="12">
    <location>
        <begin position="1697"/>
        <end position="1710"/>
    </location>
</feature>
<dbReference type="EMBL" id="JAPWDV010000002">
    <property type="protein sequence ID" value="KAJ6220885.1"/>
    <property type="molecule type" value="Genomic_DNA"/>
</dbReference>
<evidence type="ECO:0000256" key="5">
    <source>
        <dbReference type="ARBA" id="ARBA00023015"/>
    </source>
</evidence>
<dbReference type="PROSITE" id="PS50014">
    <property type="entry name" value="BROMODOMAIN_2"/>
    <property type="match status" value="1"/>
</dbReference>
<feature type="compositionally biased region" description="Polar residues" evidence="12">
    <location>
        <begin position="1849"/>
        <end position="1860"/>
    </location>
</feature>
<evidence type="ECO:0000256" key="9">
    <source>
        <dbReference type="PROSITE-ProRule" id="PRU00035"/>
    </source>
</evidence>
<dbReference type="PROSITE" id="PS01359">
    <property type="entry name" value="ZF_PHD_1"/>
    <property type="match status" value="2"/>
</dbReference>
<evidence type="ECO:0000256" key="7">
    <source>
        <dbReference type="ARBA" id="ARBA00023163"/>
    </source>
</evidence>
<keyword evidence="11" id="KW-0175">Coiled coil</keyword>
<dbReference type="CDD" id="cd05509">
    <property type="entry name" value="Bromo_gcn5_like"/>
    <property type="match status" value="1"/>
</dbReference>
<dbReference type="PANTHER" id="PTHR45975:SF2">
    <property type="entry name" value="NUCLEOSOME-REMODELING FACTOR SUBUNIT BPTF"/>
    <property type="match status" value="1"/>
</dbReference>
<dbReference type="Pfam" id="PF00439">
    <property type="entry name" value="Bromodomain"/>
    <property type="match status" value="1"/>
</dbReference>
<feature type="region of interest" description="Disordered" evidence="12">
    <location>
        <begin position="1965"/>
        <end position="1993"/>
    </location>
</feature>
<evidence type="ECO:0000256" key="10">
    <source>
        <dbReference type="PROSITE-ProRule" id="PRU00175"/>
    </source>
</evidence>
<evidence type="ECO:0000256" key="11">
    <source>
        <dbReference type="SAM" id="Coils"/>
    </source>
</evidence>
<evidence type="ECO:0000256" key="4">
    <source>
        <dbReference type="ARBA" id="ARBA00022833"/>
    </source>
</evidence>
<dbReference type="InterPro" id="IPR019786">
    <property type="entry name" value="Zinc_finger_PHD-type_CS"/>
</dbReference>